<reference evidence="2" key="1">
    <citation type="submission" date="2015-09" db="EMBL/GenBank/DDBJ databases">
        <authorList>
            <consortium name="Pathogen Informatics"/>
        </authorList>
    </citation>
    <scope>NUCLEOTIDE SEQUENCE [LARGE SCALE GENOMIC DNA]</scope>
    <source>
        <strain evidence="2">Lake Konstanz</strain>
    </source>
</reference>
<dbReference type="VEuPathDB" id="TriTrypDB:BSAL_85790"/>
<protein>
    <submittedName>
        <fullName evidence="1">Uncharacterized protein</fullName>
    </submittedName>
</protein>
<name>A0A0S4J5P4_BODSA</name>
<evidence type="ECO:0000313" key="2">
    <source>
        <dbReference type="Proteomes" id="UP000051952"/>
    </source>
</evidence>
<dbReference type="EMBL" id="CYKH01001023">
    <property type="protein sequence ID" value="CUG78487.1"/>
    <property type="molecule type" value="Genomic_DNA"/>
</dbReference>
<gene>
    <name evidence="1" type="ORF">BSAL_85790</name>
</gene>
<proteinExistence type="predicted"/>
<keyword evidence="2" id="KW-1185">Reference proteome</keyword>
<dbReference type="OrthoDB" id="242944at2759"/>
<accession>A0A0S4J5P4</accession>
<organism evidence="1 2">
    <name type="scientific">Bodo saltans</name>
    <name type="common">Flagellated protozoan</name>
    <dbReference type="NCBI Taxonomy" id="75058"/>
    <lineage>
        <taxon>Eukaryota</taxon>
        <taxon>Discoba</taxon>
        <taxon>Euglenozoa</taxon>
        <taxon>Kinetoplastea</taxon>
        <taxon>Metakinetoplastina</taxon>
        <taxon>Eubodonida</taxon>
        <taxon>Bodonidae</taxon>
        <taxon>Bodo</taxon>
    </lineage>
</organism>
<evidence type="ECO:0000313" key="1">
    <source>
        <dbReference type="EMBL" id="CUG78487.1"/>
    </source>
</evidence>
<sequence length="248" mass="27612">MISAQATRSCLRRIPHAAILARRMSCTDHYASAALVTPRRTYFYHIPEDLVPQGQATNAIHSSSVPSERMKVIREYALGPVFGSRRAVCHLGFTMPRKALMEVKPELPAALAELLDVHVDDIELGPIEMLQDRLLHRSKGDALCPRVSPVDGRRVADSFVPVYFKEASPFTEEDAQALGEVLLAMYELNEAAALQDLGVTFVELDSEDVSDFTFSSIGGEEVSEEEMEAVSTRWEKRIQQQESYSVIS</sequence>
<dbReference type="Proteomes" id="UP000051952">
    <property type="component" value="Unassembled WGS sequence"/>
</dbReference>
<dbReference type="AlphaFoldDB" id="A0A0S4J5P4"/>